<dbReference type="Pfam" id="PF01734">
    <property type="entry name" value="Patatin"/>
    <property type="match status" value="1"/>
</dbReference>
<keyword evidence="3 4" id="KW-0443">Lipid metabolism</keyword>
<sequence>MLTLEYTVGVSSNEITCKQRYETFAIENERAIMEQKIKTGLILEGGAMRGMFTAGVIDTMMKEGIDFDGTIGVSAGSAFGCNIKSKQPGRVIRYSTKYCTDWRFSSWKSLFKTGDLYGAEFCYKTIPYELDPMDFETFDKNPMEFYAVCTNVETGKPYYHRFSNGKGKDMYYFTASASMPLVSQIVEVDGHKLLDGGVADSIPIKFWEHKGYNKNVVVLTQPLEYEKKQNKMLPLIKLMYKDYPDFIKSVQSRHIRYNKTLEYIRKKELAGELFVIRPPKALNIGSMEHNPDELRRVYEIGIQTMESKLDELSKYLKLR</sequence>
<keyword evidence="2 4" id="KW-0442">Lipid degradation</keyword>
<dbReference type="GO" id="GO:0016787">
    <property type="term" value="F:hydrolase activity"/>
    <property type="evidence" value="ECO:0007669"/>
    <property type="project" value="UniProtKB-UniRule"/>
</dbReference>
<protein>
    <submittedName>
        <fullName evidence="6">Predicted phospholipase, patatin/cPLA2 family</fullName>
    </submittedName>
</protein>
<gene>
    <name evidence="6" type="ORF">SAMN02745229_03692</name>
</gene>
<feature type="short sequence motif" description="DGA/G" evidence="4">
    <location>
        <begin position="195"/>
        <end position="197"/>
    </location>
</feature>
<feature type="active site" description="Nucleophile" evidence="4">
    <location>
        <position position="74"/>
    </location>
</feature>
<keyword evidence="1 4" id="KW-0378">Hydrolase</keyword>
<dbReference type="Gene3D" id="3.40.1090.10">
    <property type="entry name" value="Cytosolic phospholipase A2 catalytic domain"/>
    <property type="match status" value="2"/>
</dbReference>
<dbReference type="SUPFAM" id="SSF52151">
    <property type="entry name" value="FabD/lysophospholipase-like"/>
    <property type="match status" value="1"/>
</dbReference>
<dbReference type="AlphaFoldDB" id="A0A1M6EA73"/>
<keyword evidence="7" id="KW-1185">Reference proteome</keyword>
<dbReference type="Pfam" id="PF19890">
    <property type="entry name" value="DUF6363"/>
    <property type="match status" value="1"/>
</dbReference>
<evidence type="ECO:0000256" key="2">
    <source>
        <dbReference type="ARBA" id="ARBA00022963"/>
    </source>
</evidence>
<evidence type="ECO:0000256" key="3">
    <source>
        <dbReference type="ARBA" id="ARBA00023098"/>
    </source>
</evidence>
<accession>A0A1M6EA73</accession>
<evidence type="ECO:0000313" key="7">
    <source>
        <dbReference type="Proteomes" id="UP000184278"/>
    </source>
</evidence>
<reference evidence="7" key="1">
    <citation type="submission" date="2016-11" db="EMBL/GenBank/DDBJ databases">
        <authorList>
            <person name="Varghese N."/>
            <person name="Submissions S."/>
        </authorList>
    </citation>
    <scope>NUCLEOTIDE SEQUENCE [LARGE SCALE GENOMIC DNA]</scope>
    <source>
        <strain evidence="7">DSM 3071</strain>
    </source>
</reference>
<dbReference type="InterPro" id="IPR045943">
    <property type="entry name" value="DUF6363"/>
</dbReference>
<feature type="short sequence motif" description="GXSXG" evidence="4">
    <location>
        <begin position="72"/>
        <end position="76"/>
    </location>
</feature>
<dbReference type="GO" id="GO:0016042">
    <property type="term" value="P:lipid catabolic process"/>
    <property type="evidence" value="ECO:0007669"/>
    <property type="project" value="UniProtKB-UniRule"/>
</dbReference>
<evidence type="ECO:0000256" key="4">
    <source>
        <dbReference type="PROSITE-ProRule" id="PRU01161"/>
    </source>
</evidence>
<name>A0A1M6EA73_BUTFI</name>
<dbReference type="PANTHER" id="PTHR14226:SF25">
    <property type="entry name" value="PHOSPHOESTERASE"/>
    <property type="match status" value="1"/>
</dbReference>
<evidence type="ECO:0000259" key="5">
    <source>
        <dbReference type="PROSITE" id="PS51635"/>
    </source>
</evidence>
<dbReference type="STRING" id="1121131.SAMN02745229_03692"/>
<dbReference type="InterPro" id="IPR037483">
    <property type="entry name" value="YjjU-like"/>
</dbReference>
<dbReference type="EMBL" id="FQXK01000042">
    <property type="protein sequence ID" value="SHI82355.1"/>
    <property type="molecule type" value="Genomic_DNA"/>
</dbReference>
<comment type="caution">
    <text evidence="4">Lacks conserved residue(s) required for the propagation of feature annotation.</text>
</comment>
<feature type="active site" description="Proton acceptor" evidence="4">
    <location>
        <position position="195"/>
    </location>
</feature>
<evidence type="ECO:0000256" key="1">
    <source>
        <dbReference type="ARBA" id="ARBA00022801"/>
    </source>
</evidence>
<proteinExistence type="predicted"/>
<dbReference type="PROSITE" id="PS51635">
    <property type="entry name" value="PNPLA"/>
    <property type="match status" value="1"/>
</dbReference>
<dbReference type="PANTHER" id="PTHR14226">
    <property type="entry name" value="NEUROPATHY TARGET ESTERASE/SWISS CHEESE D.MELANOGASTER"/>
    <property type="match status" value="1"/>
</dbReference>
<dbReference type="InterPro" id="IPR016035">
    <property type="entry name" value="Acyl_Trfase/lysoPLipase"/>
</dbReference>
<dbReference type="Proteomes" id="UP000184278">
    <property type="component" value="Unassembled WGS sequence"/>
</dbReference>
<dbReference type="InterPro" id="IPR050301">
    <property type="entry name" value="NTE"/>
</dbReference>
<dbReference type="CDD" id="cd07208">
    <property type="entry name" value="Pat_hypo_Ecoli_yjju_like"/>
    <property type="match status" value="1"/>
</dbReference>
<organism evidence="6 7">
    <name type="scientific">Butyrivibrio fibrisolvens DSM 3071</name>
    <dbReference type="NCBI Taxonomy" id="1121131"/>
    <lineage>
        <taxon>Bacteria</taxon>
        <taxon>Bacillati</taxon>
        <taxon>Bacillota</taxon>
        <taxon>Clostridia</taxon>
        <taxon>Lachnospirales</taxon>
        <taxon>Lachnospiraceae</taxon>
        <taxon>Butyrivibrio</taxon>
    </lineage>
</organism>
<feature type="domain" description="PNPLA" evidence="5">
    <location>
        <begin position="41"/>
        <end position="208"/>
    </location>
</feature>
<evidence type="ECO:0000313" key="6">
    <source>
        <dbReference type="EMBL" id="SHI82355.1"/>
    </source>
</evidence>
<dbReference type="InterPro" id="IPR002641">
    <property type="entry name" value="PNPLA_dom"/>
</dbReference>